<evidence type="ECO:0000313" key="4">
    <source>
        <dbReference type="Proteomes" id="UP000467700"/>
    </source>
</evidence>
<dbReference type="Pfam" id="PF20415">
    <property type="entry name" value="DUF6699"/>
    <property type="match status" value="1"/>
</dbReference>
<name>A0A8S0W493_CYCAE</name>
<dbReference type="EMBL" id="CACVBS010000080">
    <property type="protein sequence ID" value="CAA7269805.1"/>
    <property type="molecule type" value="Genomic_DNA"/>
</dbReference>
<dbReference type="AlphaFoldDB" id="A0A8S0W493"/>
<feature type="domain" description="DUF6699" evidence="2">
    <location>
        <begin position="138"/>
        <end position="253"/>
    </location>
</feature>
<keyword evidence="4" id="KW-1185">Reference proteome</keyword>
<feature type="region of interest" description="Disordered" evidence="1">
    <location>
        <begin position="1"/>
        <end position="45"/>
    </location>
</feature>
<reference evidence="3 4" key="1">
    <citation type="submission" date="2020-01" db="EMBL/GenBank/DDBJ databases">
        <authorList>
            <person name="Gupta K D."/>
        </authorList>
    </citation>
    <scope>NUCLEOTIDE SEQUENCE [LARGE SCALE GENOMIC DNA]</scope>
</reference>
<evidence type="ECO:0000259" key="2">
    <source>
        <dbReference type="Pfam" id="PF20415"/>
    </source>
</evidence>
<evidence type="ECO:0000256" key="1">
    <source>
        <dbReference type="SAM" id="MobiDB-lite"/>
    </source>
</evidence>
<proteinExistence type="predicted"/>
<sequence>MNHNGYQYAPSSKDDRSSTRSWGTAPSPHGAYPRASPADPSYASSWGTVHTKSVGTPVSFSVGSPVPSTNGQSSWGSQSTYVPSVHSSIAPSPHVGPGTPASSATLINRPRPHPGPDGPLSNVMICPCVDIKSNQMWMDLKYPPSPTGAQYNYHAQIHEAAFYPPLTYTKIYFKGFPNWSLSLHTPQALTVYAILEQVHYYLQQCDGPQDAQSARVAYGAQPTSNHSSQFKTHGGAGRRIDALNGRTIVQGFQAAGGYNEWVIHLAHVPRQ</sequence>
<dbReference type="InterPro" id="IPR046522">
    <property type="entry name" value="DUF6699"/>
</dbReference>
<evidence type="ECO:0000313" key="3">
    <source>
        <dbReference type="EMBL" id="CAA7269805.1"/>
    </source>
</evidence>
<protein>
    <recommendedName>
        <fullName evidence="2">DUF6699 domain-containing protein</fullName>
    </recommendedName>
</protein>
<dbReference type="OrthoDB" id="2994675at2759"/>
<accession>A0A8S0W493</accession>
<comment type="caution">
    <text evidence="3">The sequence shown here is derived from an EMBL/GenBank/DDBJ whole genome shotgun (WGS) entry which is preliminary data.</text>
</comment>
<feature type="compositionally biased region" description="Polar residues" evidence="1">
    <location>
        <begin position="70"/>
        <end position="90"/>
    </location>
</feature>
<feature type="region of interest" description="Disordered" evidence="1">
    <location>
        <begin position="64"/>
        <end position="119"/>
    </location>
</feature>
<organism evidence="3 4">
    <name type="scientific">Cyclocybe aegerita</name>
    <name type="common">Black poplar mushroom</name>
    <name type="synonym">Agrocybe aegerita</name>
    <dbReference type="NCBI Taxonomy" id="1973307"/>
    <lineage>
        <taxon>Eukaryota</taxon>
        <taxon>Fungi</taxon>
        <taxon>Dikarya</taxon>
        <taxon>Basidiomycota</taxon>
        <taxon>Agaricomycotina</taxon>
        <taxon>Agaricomycetes</taxon>
        <taxon>Agaricomycetidae</taxon>
        <taxon>Agaricales</taxon>
        <taxon>Agaricineae</taxon>
        <taxon>Bolbitiaceae</taxon>
        <taxon>Cyclocybe</taxon>
    </lineage>
</organism>
<dbReference type="Proteomes" id="UP000467700">
    <property type="component" value="Unassembled WGS sequence"/>
</dbReference>
<gene>
    <name evidence="3" type="ORF">AAE3_LOCUS12049</name>
</gene>